<protein>
    <recommendedName>
        <fullName evidence="4">RGS domain-containing protein</fullName>
    </recommendedName>
</protein>
<reference evidence="2 3" key="1">
    <citation type="journal article" date="2013" name="PLoS Genet.">
        <title>Distinctive expansion of potential virulence genes in the genome of the oomycete fish pathogen Saprolegnia parasitica.</title>
        <authorList>
            <person name="Jiang R.H."/>
            <person name="de Bruijn I."/>
            <person name="Haas B.J."/>
            <person name="Belmonte R."/>
            <person name="Lobach L."/>
            <person name="Christie J."/>
            <person name="van den Ackerveken G."/>
            <person name="Bottin A."/>
            <person name="Bulone V."/>
            <person name="Diaz-Moreno S.M."/>
            <person name="Dumas B."/>
            <person name="Fan L."/>
            <person name="Gaulin E."/>
            <person name="Govers F."/>
            <person name="Grenville-Briggs L.J."/>
            <person name="Horner N.R."/>
            <person name="Levin J.Z."/>
            <person name="Mammella M."/>
            <person name="Meijer H.J."/>
            <person name="Morris P."/>
            <person name="Nusbaum C."/>
            <person name="Oome S."/>
            <person name="Phillips A.J."/>
            <person name="van Rooyen D."/>
            <person name="Rzeszutek E."/>
            <person name="Saraiva M."/>
            <person name="Secombes C.J."/>
            <person name="Seidl M.F."/>
            <person name="Snel B."/>
            <person name="Stassen J.H."/>
            <person name="Sykes S."/>
            <person name="Tripathy S."/>
            <person name="van den Berg H."/>
            <person name="Vega-Arreguin J.C."/>
            <person name="Wawra S."/>
            <person name="Young S.K."/>
            <person name="Zeng Q."/>
            <person name="Dieguez-Uribeondo J."/>
            <person name="Russ C."/>
            <person name="Tyler B.M."/>
            <person name="van West P."/>
        </authorList>
    </citation>
    <scope>NUCLEOTIDE SEQUENCE [LARGE SCALE GENOMIC DNA]</scope>
    <source>
        <strain evidence="2 3">CBS 223.65</strain>
    </source>
</reference>
<proteinExistence type="predicted"/>
<feature type="transmembrane region" description="Helical" evidence="1">
    <location>
        <begin position="177"/>
        <end position="195"/>
    </location>
</feature>
<evidence type="ECO:0000256" key="1">
    <source>
        <dbReference type="SAM" id="Phobius"/>
    </source>
</evidence>
<organism evidence="2 3">
    <name type="scientific">Saprolegnia parasitica (strain CBS 223.65)</name>
    <dbReference type="NCBI Taxonomy" id="695850"/>
    <lineage>
        <taxon>Eukaryota</taxon>
        <taxon>Sar</taxon>
        <taxon>Stramenopiles</taxon>
        <taxon>Oomycota</taxon>
        <taxon>Saprolegniomycetes</taxon>
        <taxon>Saprolegniales</taxon>
        <taxon>Saprolegniaceae</taxon>
        <taxon>Saprolegnia</taxon>
    </lineage>
</organism>
<feature type="transmembrane region" description="Helical" evidence="1">
    <location>
        <begin position="12"/>
        <end position="31"/>
    </location>
</feature>
<dbReference type="RefSeq" id="XP_012204738.1">
    <property type="nucleotide sequence ID" value="XM_012349348.1"/>
</dbReference>
<dbReference type="OrthoDB" id="64667at2759"/>
<dbReference type="GeneID" id="24132407"/>
<evidence type="ECO:0000313" key="2">
    <source>
        <dbReference type="EMBL" id="KDO24472.1"/>
    </source>
</evidence>
<feature type="transmembrane region" description="Helical" evidence="1">
    <location>
        <begin position="215"/>
        <end position="238"/>
    </location>
</feature>
<feature type="transmembrane region" description="Helical" evidence="1">
    <location>
        <begin position="123"/>
        <end position="143"/>
    </location>
</feature>
<keyword evidence="3" id="KW-1185">Reference proteome</keyword>
<sequence>MNGVPPELVPLLAVWASCLYMPFAVALYVYFKRHPSLRHRMPTGTAIAGACATVFCLTQPLCVLYGAEMDCGLALVVLQVSCATSSFALVWTAFTVLVLYGITEIIASPTSVPLERAALWTSFRGMIIPTVQIPVGICASITWNLPQIILLTLHSDEIGSLTYAECVQLPLHTTQSVVQIVQALVLVLTFLYVAYQLRSTLDTFRLRRCFTRTSLYMLLLGVFAVIDVLIETVVSLAAYHITELLWTLALQGVVIFNILLPLIGAFRGRHQVQRIRGSVSPQVNLDTYLQIAECFDNFLDYCNEAQDSTGIAMLQAWQACVAFHHAASPYNVVEFYQLFVASGGAGSIHAVLDDEMRRMYAKRVQHLKKKTLLTPRAIKVVPLASSGDIHFYQPLRHELINKLVTCQLRGYEKHELGKDWLAFHTRRRSIHSLEYVQRVATRSILDTDTGNSKSPSKQLQPTPSMLLSSLAASSNPLPNLETQSVQHDDYCILFWILTAKCLEFPAKTTPQGHVRHVVSCQARRRSRL</sequence>
<keyword evidence="1" id="KW-0812">Transmembrane</keyword>
<accession>A0A067CCC2</accession>
<feature type="transmembrane region" description="Helical" evidence="1">
    <location>
        <begin position="244"/>
        <end position="266"/>
    </location>
</feature>
<dbReference type="VEuPathDB" id="FungiDB:SPRG_10288"/>
<name>A0A067CCC2_SAPPC</name>
<dbReference type="AlphaFoldDB" id="A0A067CCC2"/>
<dbReference type="Proteomes" id="UP000030745">
    <property type="component" value="Unassembled WGS sequence"/>
</dbReference>
<dbReference type="OMA" id="GICASIT"/>
<feature type="transmembrane region" description="Helical" evidence="1">
    <location>
        <begin position="43"/>
        <end position="67"/>
    </location>
</feature>
<keyword evidence="1" id="KW-1133">Transmembrane helix</keyword>
<keyword evidence="1" id="KW-0472">Membrane</keyword>
<feature type="transmembrane region" description="Helical" evidence="1">
    <location>
        <begin position="73"/>
        <end position="102"/>
    </location>
</feature>
<evidence type="ECO:0000313" key="3">
    <source>
        <dbReference type="Proteomes" id="UP000030745"/>
    </source>
</evidence>
<dbReference type="EMBL" id="KK583241">
    <property type="protein sequence ID" value="KDO24472.1"/>
    <property type="molecule type" value="Genomic_DNA"/>
</dbReference>
<evidence type="ECO:0008006" key="4">
    <source>
        <dbReference type="Google" id="ProtNLM"/>
    </source>
</evidence>
<dbReference type="KEGG" id="spar:SPRG_10288"/>
<gene>
    <name evidence="2" type="ORF">SPRG_10288</name>
</gene>